<evidence type="ECO:0000313" key="1">
    <source>
        <dbReference type="EnsemblPlants" id="AVESA.00010b.r2.5AG0819910.1.CDS"/>
    </source>
</evidence>
<keyword evidence="2" id="KW-1185">Reference proteome</keyword>
<accession>A0ACD5XNL3</accession>
<reference evidence="1" key="2">
    <citation type="submission" date="2025-09" db="UniProtKB">
        <authorList>
            <consortium name="EnsemblPlants"/>
        </authorList>
    </citation>
    <scope>IDENTIFICATION</scope>
</reference>
<evidence type="ECO:0000313" key="2">
    <source>
        <dbReference type="Proteomes" id="UP001732700"/>
    </source>
</evidence>
<dbReference type="EnsemblPlants" id="AVESA.00010b.r2.5AG0819910.1">
    <property type="protein sequence ID" value="AVESA.00010b.r2.5AG0819910.1.CDS"/>
    <property type="gene ID" value="AVESA.00010b.r2.5AG0819910"/>
</dbReference>
<reference evidence="1" key="1">
    <citation type="submission" date="2021-05" db="EMBL/GenBank/DDBJ databases">
        <authorList>
            <person name="Scholz U."/>
            <person name="Mascher M."/>
            <person name="Fiebig A."/>
        </authorList>
    </citation>
    <scope>NUCLEOTIDE SEQUENCE [LARGE SCALE GENOMIC DNA]</scope>
</reference>
<proteinExistence type="predicted"/>
<dbReference type="Proteomes" id="UP001732700">
    <property type="component" value="Chromosome 5A"/>
</dbReference>
<organism evidence="1 2">
    <name type="scientific">Avena sativa</name>
    <name type="common">Oat</name>
    <dbReference type="NCBI Taxonomy" id="4498"/>
    <lineage>
        <taxon>Eukaryota</taxon>
        <taxon>Viridiplantae</taxon>
        <taxon>Streptophyta</taxon>
        <taxon>Embryophyta</taxon>
        <taxon>Tracheophyta</taxon>
        <taxon>Spermatophyta</taxon>
        <taxon>Magnoliopsida</taxon>
        <taxon>Liliopsida</taxon>
        <taxon>Poales</taxon>
        <taxon>Poaceae</taxon>
        <taxon>BOP clade</taxon>
        <taxon>Pooideae</taxon>
        <taxon>Poodae</taxon>
        <taxon>Poeae</taxon>
        <taxon>Poeae Chloroplast Group 1 (Aveneae type)</taxon>
        <taxon>Aveninae</taxon>
        <taxon>Avena</taxon>
    </lineage>
</organism>
<protein>
    <submittedName>
        <fullName evidence="1">Uncharacterized protein</fullName>
    </submittedName>
</protein>
<sequence length="897" mass="97898">MVDPHRSSPDSSGGGKRRSSSPPLPFGSPTKRSKAEVTAKGDAEAEKPEEYAPVSAAGKAGTSSRSAVAAGKKPAHLTLQNTPPPAATGLQVLEPQQPGPWARLISQSNQIPHVLIFVSEFSVGGSETCNIFLKDHNASRVLCKLWRLEQPGECQLAVIGKKGLVELNGAKISKGGISFLEGGDEVAFCKHAFIFQPYNSIPISASSTLPPSRSQVFKDGLKQGILGPDAIQFTLEDFPYYLGPNTKSALLSASFLHMEKKFIHMEKKLTESLSGILSLNQRILLSGPSGSEIYQETLIKALAKNFGARLLIVDSLLLPVNELHPDSSGDQEVKILGIDELIEVTWEESISGPLIVLVKDVAKALTGRTESHASPGKELPPGVLIIGSHSEKDSPKDKSHPARVTRLSFAGFNSARQALADMISGSSGSKLQSGNNDATNLMKHLNNLFPNKISIELPKDKAQLSELKKQLRVDAESLRAEANALIIRKYLTDCGMGCDNIEELPMKGHLLTHDEVDKVVGRSLSYHLEHNKPDVPKDDKLVLSTESLRHGLSGVKNMDSGSSKKALKDLVENEFERNLLSDIIEPNNIGVSFDDIGALENVKETLEELIVVPLKRPELFRKGQLLKPVKGILFFGPPGTGKTMLAKAVATESGAKFINIAMSSITSKWLGEGEKYVKAVFSLASKASPSIIFIDEVDSMLASRESSGEHETMRKMKNEFMVHWDGLRTKDKERVLVLAATNRPFDLDEAVIRRFPRRFMVNLPDASSREKILKLILSKEELAEDVDLATLASMTDGYSGSDLKNLCIAAAHRPIRELRDREEQEKGLAKDEGRPEPALLGSKDIRLLSMDDLKIALDQGCASLSSGSKNMSQLTEWNEMYGQGGSRKRKKNLSYFM</sequence>
<name>A0ACD5XNL3_AVESA</name>